<feature type="domain" description="TonB-dependent receptor-like beta-barrel" evidence="13">
    <location>
        <begin position="417"/>
        <end position="805"/>
    </location>
</feature>
<evidence type="ECO:0000256" key="11">
    <source>
        <dbReference type="RuleBase" id="RU003357"/>
    </source>
</evidence>
<dbReference type="AlphaFoldDB" id="A0A2G0CAW5"/>
<dbReference type="Pfam" id="PF07715">
    <property type="entry name" value="Plug"/>
    <property type="match status" value="1"/>
</dbReference>
<reference evidence="15 16" key="1">
    <citation type="submission" date="2017-10" db="EMBL/GenBank/DDBJ databases">
        <title>The draft genome sequence of Lewinella marina KCTC 32374.</title>
        <authorList>
            <person name="Wang K."/>
        </authorList>
    </citation>
    <scope>NUCLEOTIDE SEQUENCE [LARGE SCALE GENOMIC DNA]</scope>
    <source>
        <strain evidence="15 16">MKG-38</strain>
    </source>
</reference>
<organism evidence="15 16">
    <name type="scientific">Neolewinella marina</name>
    <dbReference type="NCBI Taxonomy" id="438751"/>
    <lineage>
        <taxon>Bacteria</taxon>
        <taxon>Pseudomonadati</taxon>
        <taxon>Bacteroidota</taxon>
        <taxon>Saprospiria</taxon>
        <taxon>Saprospirales</taxon>
        <taxon>Lewinellaceae</taxon>
        <taxon>Neolewinella</taxon>
    </lineage>
</organism>
<evidence type="ECO:0000256" key="2">
    <source>
        <dbReference type="ARBA" id="ARBA00022448"/>
    </source>
</evidence>
<comment type="caution">
    <text evidence="15">The sequence shown here is derived from an EMBL/GenBank/DDBJ whole genome shotgun (WGS) entry which is preliminary data.</text>
</comment>
<keyword evidence="16" id="KW-1185">Reference proteome</keyword>
<evidence type="ECO:0000256" key="9">
    <source>
        <dbReference type="ARBA" id="ARBA00023237"/>
    </source>
</evidence>
<dbReference type="NCBIfam" id="TIGR04057">
    <property type="entry name" value="SusC_RagA_signa"/>
    <property type="match status" value="1"/>
</dbReference>
<dbReference type="Pfam" id="PF00593">
    <property type="entry name" value="TonB_dep_Rec_b-barrel"/>
    <property type="match status" value="1"/>
</dbReference>
<name>A0A2G0CAW5_9BACT</name>
<feature type="domain" description="TonB-dependent receptor plug" evidence="14">
    <location>
        <begin position="120"/>
        <end position="223"/>
    </location>
</feature>
<evidence type="ECO:0000259" key="14">
    <source>
        <dbReference type="Pfam" id="PF07715"/>
    </source>
</evidence>
<comment type="similarity">
    <text evidence="10 11">Belongs to the TonB-dependent receptor family.</text>
</comment>
<feature type="signal peptide" evidence="12">
    <location>
        <begin position="1"/>
        <end position="20"/>
    </location>
</feature>
<evidence type="ECO:0000259" key="13">
    <source>
        <dbReference type="Pfam" id="PF00593"/>
    </source>
</evidence>
<proteinExistence type="inferred from homology"/>
<comment type="subcellular location">
    <subcellularLocation>
        <location evidence="1 10">Cell outer membrane</location>
        <topology evidence="1 10">Multi-pass membrane protein</topology>
    </subcellularLocation>
</comment>
<dbReference type="GO" id="GO:0009279">
    <property type="term" value="C:cell outer membrane"/>
    <property type="evidence" value="ECO:0007669"/>
    <property type="project" value="UniProtKB-SubCell"/>
</dbReference>
<keyword evidence="7 10" id="KW-0472">Membrane</keyword>
<evidence type="ECO:0000313" key="15">
    <source>
        <dbReference type="EMBL" id="PHK97106.1"/>
    </source>
</evidence>
<dbReference type="Gene3D" id="2.60.40.1120">
    <property type="entry name" value="Carboxypeptidase-like, regulatory domain"/>
    <property type="match status" value="1"/>
</dbReference>
<dbReference type="Proteomes" id="UP000226437">
    <property type="component" value="Unassembled WGS sequence"/>
</dbReference>
<dbReference type="InterPro" id="IPR012910">
    <property type="entry name" value="Plug_dom"/>
</dbReference>
<keyword evidence="3 10" id="KW-1134">Transmembrane beta strand</keyword>
<keyword evidence="4 10" id="KW-0812">Transmembrane</keyword>
<dbReference type="InterPro" id="IPR023996">
    <property type="entry name" value="TonB-dep_OMP_SusC/RagA"/>
</dbReference>
<sequence>MHRYLLLLLALCGASIGLTAQSFTATGTITDADNGDPLIGASVIVVEAASTGGVRGTVTDFDGSFSIADVSAGTELRITYTGYEPTTITVADNSPLNIALSPDVQALDEVVVIGYGTQQKRNVTGAVSTVDSETITDLKPIKIEQALQGTVAGVNVTTQSGAPGAGLNIRIRGVSTNGQNAPLVIIDGYQGDLGTLNPSDIETITVLKDAQAAVYGTIGANGVILVTTKTGKKNQPARLSYNTYVGTQESSRSLNLLNATEYALLLNEAYAAGGEPLPYPDASGLGFGTDYQAEVFGNAPIMNHDVTVSGGSDRVTYSIGGSLLNQEGIIGGDKSDFSRSTARVSLGLDLTSRLKLTTNAIYTHIDRRSLSENGLGSVLFNALNAPPTLAVRDADGEFSLVPSTTGLGIEVINPAAQIANTFNDYGLNKLNGQATLDWNVVDALTLTGRVGFNTANSEGRNFNRQVSYGGKVFDVTRSSVNQNAINDNNYSLDLYGTYDKAFGGNHHLTATAGTTIFRELGNGLFATGYDVPNNAFEFADISLATGTSPEGARDVGSYSYDERRLSYFGRVQYNYAERYFLTAMLRRDASTKFGPQNRAALFPSFTAGYIAVEEGSLGEASPVDLLKLRISYGILGNDQILNNGYIGSLSGEATYVFDGVLVNGTAIGALPNPALQWEEAKKFNAGFDLSLLDYKLNVTADYFINTRDNLLISNIPVSGIVGTAAPGSASPTVNAGAVRNQGLELALNYRQRLNNDWRLSLSYNFTTLDNEVLEVNNGTGFIEGGSFGVGQLAPSRMEVGLPIGYFYGYRTAGIFQSADEIEGAPSQIALGAAAQPGDLRYVDVNGDGVIDPNDRTYLGDPIANVTMGFNTQLEFRRFDFTAYAFASLGNEIVRNYERALSDVNRLDYYLQRWTGPGSTNEVPRVTTAATSNRVFSDFFVEDGSFLRLQTITLGYTLPLPIAGREGSSLRVYFSGNNLLTASDYLGYDPAASSGSPLGGGIDFGFYPIARSFLIGANLSL</sequence>
<dbReference type="GO" id="GO:0015344">
    <property type="term" value="F:siderophore uptake transmembrane transporter activity"/>
    <property type="evidence" value="ECO:0007669"/>
    <property type="project" value="TreeGrafter"/>
</dbReference>
<dbReference type="Gene3D" id="2.170.130.10">
    <property type="entry name" value="TonB-dependent receptor, plug domain"/>
    <property type="match status" value="1"/>
</dbReference>
<dbReference type="NCBIfam" id="TIGR04056">
    <property type="entry name" value="OMP_RagA_SusC"/>
    <property type="match status" value="1"/>
</dbReference>
<evidence type="ECO:0000256" key="3">
    <source>
        <dbReference type="ARBA" id="ARBA00022452"/>
    </source>
</evidence>
<keyword evidence="6 11" id="KW-0798">TonB box</keyword>
<evidence type="ECO:0000256" key="10">
    <source>
        <dbReference type="PROSITE-ProRule" id="PRU01360"/>
    </source>
</evidence>
<keyword evidence="2 10" id="KW-0813">Transport</keyword>
<protein>
    <submittedName>
        <fullName evidence="15">SusC/RagA family protein</fullName>
    </submittedName>
</protein>
<evidence type="ECO:0000313" key="16">
    <source>
        <dbReference type="Proteomes" id="UP000226437"/>
    </source>
</evidence>
<dbReference type="InterPro" id="IPR037066">
    <property type="entry name" value="Plug_dom_sf"/>
</dbReference>
<evidence type="ECO:0000256" key="8">
    <source>
        <dbReference type="ARBA" id="ARBA00023170"/>
    </source>
</evidence>
<keyword evidence="5 12" id="KW-0732">Signal</keyword>
<dbReference type="InterPro" id="IPR036942">
    <property type="entry name" value="Beta-barrel_TonB_sf"/>
</dbReference>
<dbReference type="InterPro" id="IPR000531">
    <property type="entry name" value="Beta-barrel_TonB"/>
</dbReference>
<dbReference type="Gene3D" id="2.40.170.20">
    <property type="entry name" value="TonB-dependent receptor, beta-barrel domain"/>
    <property type="match status" value="1"/>
</dbReference>
<evidence type="ECO:0000256" key="12">
    <source>
        <dbReference type="SAM" id="SignalP"/>
    </source>
</evidence>
<dbReference type="EMBL" id="PDLO01000013">
    <property type="protein sequence ID" value="PHK97106.1"/>
    <property type="molecule type" value="Genomic_DNA"/>
</dbReference>
<accession>A0A2G0CAW5</accession>
<dbReference type="GO" id="GO:0044718">
    <property type="term" value="P:siderophore transmembrane transport"/>
    <property type="evidence" value="ECO:0007669"/>
    <property type="project" value="TreeGrafter"/>
</dbReference>
<dbReference type="InterPro" id="IPR039426">
    <property type="entry name" value="TonB-dep_rcpt-like"/>
</dbReference>
<evidence type="ECO:0000256" key="7">
    <source>
        <dbReference type="ARBA" id="ARBA00023136"/>
    </source>
</evidence>
<evidence type="ECO:0000256" key="6">
    <source>
        <dbReference type="ARBA" id="ARBA00023077"/>
    </source>
</evidence>
<evidence type="ECO:0000256" key="4">
    <source>
        <dbReference type="ARBA" id="ARBA00022692"/>
    </source>
</evidence>
<dbReference type="InterPro" id="IPR023997">
    <property type="entry name" value="TonB-dep_OMP_SusC/RagA_CS"/>
</dbReference>
<dbReference type="OrthoDB" id="9768177at2"/>
<keyword evidence="9 10" id="KW-0998">Cell outer membrane</keyword>
<dbReference type="Pfam" id="PF13715">
    <property type="entry name" value="CarbopepD_reg_2"/>
    <property type="match status" value="1"/>
</dbReference>
<dbReference type="RefSeq" id="WP_099107916.1">
    <property type="nucleotide sequence ID" value="NZ_JAATJF010000002.1"/>
</dbReference>
<dbReference type="PROSITE" id="PS52016">
    <property type="entry name" value="TONB_DEPENDENT_REC_3"/>
    <property type="match status" value="1"/>
</dbReference>
<evidence type="ECO:0000256" key="1">
    <source>
        <dbReference type="ARBA" id="ARBA00004571"/>
    </source>
</evidence>
<dbReference type="SUPFAM" id="SSF49464">
    <property type="entry name" value="Carboxypeptidase regulatory domain-like"/>
    <property type="match status" value="1"/>
</dbReference>
<gene>
    <name evidence="15" type="ORF">CGL56_17660</name>
</gene>
<dbReference type="SUPFAM" id="SSF56935">
    <property type="entry name" value="Porins"/>
    <property type="match status" value="1"/>
</dbReference>
<dbReference type="PANTHER" id="PTHR30069:SF29">
    <property type="entry name" value="HEMOGLOBIN AND HEMOGLOBIN-HAPTOGLOBIN-BINDING PROTEIN 1-RELATED"/>
    <property type="match status" value="1"/>
</dbReference>
<keyword evidence="8" id="KW-0675">Receptor</keyword>
<feature type="chain" id="PRO_5013820567" evidence="12">
    <location>
        <begin position="21"/>
        <end position="1020"/>
    </location>
</feature>
<dbReference type="PANTHER" id="PTHR30069">
    <property type="entry name" value="TONB-DEPENDENT OUTER MEMBRANE RECEPTOR"/>
    <property type="match status" value="1"/>
</dbReference>
<evidence type="ECO:0000256" key="5">
    <source>
        <dbReference type="ARBA" id="ARBA00022729"/>
    </source>
</evidence>
<dbReference type="InterPro" id="IPR008969">
    <property type="entry name" value="CarboxyPept-like_regulatory"/>
</dbReference>